<dbReference type="Pfam" id="PF20703">
    <property type="entry name" value="nSTAND1"/>
    <property type="match status" value="1"/>
</dbReference>
<keyword evidence="5" id="KW-0812">Transmembrane</keyword>
<keyword evidence="4" id="KW-0175">Coiled coil</keyword>
<evidence type="ECO:0000256" key="3">
    <source>
        <dbReference type="PROSITE-ProRule" id="PRU00221"/>
    </source>
</evidence>
<feature type="repeat" description="WD" evidence="3">
    <location>
        <begin position="962"/>
        <end position="993"/>
    </location>
</feature>
<dbReference type="PROSITE" id="PS50082">
    <property type="entry name" value="WD_REPEATS_2"/>
    <property type="match status" value="2"/>
</dbReference>
<dbReference type="InterPro" id="IPR036322">
    <property type="entry name" value="WD40_repeat_dom_sf"/>
</dbReference>
<accession>A0A975A001</accession>
<dbReference type="Gene3D" id="2.130.10.10">
    <property type="entry name" value="YVTN repeat-like/Quinoprotein amine dehydrogenase"/>
    <property type="match status" value="2"/>
</dbReference>
<evidence type="ECO:0000256" key="2">
    <source>
        <dbReference type="ARBA" id="ARBA00022737"/>
    </source>
</evidence>
<sequence length="1039" mass="118330">MLNYELHQNEEEHTISDVNVQNDVVLNNPFPGLRPFSVEENHLFFGRESQVDEVLLKLATNKFVTVMGYSGSGKSSLIYCGVVPVVYGGFMTEVGPDWNIIMTRPGTSPIHNLGSSIQRSLDYGYMNKEEARINRRVISSILRTDPNGLVEVLAKKYQKQKQNTLIFIDQFEELFRYGTSDQESAEEARLYVNLILDACRNSQFPVYIAITMRSDYVGECAKFPGLTQLINESNYLVPQMSRDQKRMAIEGPIAVGGGQISERLLKRLLNDLGDNQDQLPILQHALMRTWNYWLKNKEEGEPMDIGHYNAIGRITEALSQHANETFDELSSRQKEIAEILFKSLTEKSSNNFGMRRPVKLSFVADLADATEEEVIEVVDHFRAPGRSFLMPPPNVRLNSDSLIEISHESLMRIWTRLKVWVDEEFESAQMYRRLSEAAAMYQIGRTGLWRPPDLQLALNWQKKQKPTRAWARRYDEAFERAIVFLDTSRITYEAEQRNQEMLQKRLVKRTKAVAIFLGFAAVISILFFVYALTQSTEAKRQAELAEAEKIEAQKQRDIANEATIEAQEQTKKAEEALADANEQRKRAEEALSKAEYERLRAEQNFQIAQEQTNIANDQKVVAQEARDEARNQFKRAEENYRDAQRLLYQSIAQSMAVKSLSIEDNDLKGALAQQAKIFFDEYQGRHYDPYIYNGLYAATADFIGRDYNTIPKLHRNAVRSVAVANNSPNYFTTGTQGKLVKSTTEDQSNNMSLFSNQFPNRALSISNNDQWLAIASDSAYIQVLNTETNSTSKITGHKGYVNDVEFSNGNNEFYSTGSDRTIRRNNIESLRSELVMNTQFELKAIDLNSNGSQLIAGTIEGNLTLYDLESKSESVIFNNPGVPIHSVQFSQDNKLIVFGDEKGVIHVMNANSKAILYELVGHKGRVSTIAFSPDNKLMASGSFDGVIQMWPVKELGELPIRITDNDAYVWDIKFSSDSEYIISACADGDVRLWPTNPDKFSDQLCEYIKRNMTEEEWKTYVGDDIKYRATCVNLLVEDY</sequence>
<evidence type="ECO:0000256" key="5">
    <source>
        <dbReference type="SAM" id="Phobius"/>
    </source>
</evidence>
<feature type="coiled-coil region" evidence="4">
    <location>
        <begin position="535"/>
        <end position="646"/>
    </location>
</feature>
<reference evidence="7" key="1">
    <citation type="submission" date="2021-02" db="EMBL/GenBank/DDBJ databases">
        <title>Fulvivirga sp. S481 isolated from sea water.</title>
        <authorList>
            <person name="Bae S.S."/>
            <person name="Baek K."/>
        </authorList>
    </citation>
    <scope>NUCLEOTIDE SEQUENCE</scope>
    <source>
        <strain evidence="7">S481</strain>
    </source>
</reference>
<keyword evidence="2" id="KW-0677">Repeat</keyword>
<dbReference type="AlphaFoldDB" id="A0A975A001"/>
<organism evidence="7 8">
    <name type="scientific">Fulvivirga lutea</name>
    <dbReference type="NCBI Taxonomy" id="2810512"/>
    <lineage>
        <taxon>Bacteria</taxon>
        <taxon>Pseudomonadati</taxon>
        <taxon>Bacteroidota</taxon>
        <taxon>Cytophagia</taxon>
        <taxon>Cytophagales</taxon>
        <taxon>Fulvivirgaceae</taxon>
        <taxon>Fulvivirga</taxon>
    </lineage>
</organism>
<dbReference type="RefSeq" id="WP_205721240.1">
    <property type="nucleotide sequence ID" value="NZ_CP070608.1"/>
</dbReference>
<dbReference type="SMART" id="SM00320">
    <property type="entry name" value="WD40"/>
    <property type="match status" value="7"/>
</dbReference>
<dbReference type="Proteomes" id="UP000662783">
    <property type="component" value="Chromosome"/>
</dbReference>
<feature type="repeat" description="WD" evidence="3">
    <location>
        <begin position="919"/>
        <end position="950"/>
    </location>
</feature>
<dbReference type="PANTHER" id="PTHR22847:SF637">
    <property type="entry name" value="WD REPEAT DOMAIN 5B"/>
    <property type="match status" value="1"/>
</dbReference>
<dbReference type="Pfam" id="PF00400">
    <property type="entry name" value="WD40"/>
    <property type="match status" value="3"/>
</dbReference>
<dbReference type="SUPFAM" id="SSF50978">
    <property type="entry name" value="WD40 repeat-like"/>
    <property type="match status" value="1"/>
</dbReference>
<keyword evidence="5" id="KW-1133">Transmembrane helix</keyword>
<proteinExistence type="predicted"/>
<keyword evidence="1 3" id="KW-0853">WD repeat</keyword>
<keyword evidence="5" id="KW-0472">Membrane</keyword>
<keyword evidence="8" id="KW-1185">Reference proteome</keyword>
<gene>
    <name evidence="7" type="ORF">JR347_14140</name>
</gene>
<evidence type="ECO:0000313" key="8">
    <source>
        <dbReference type="Proteomes" id="UP000662783"/>
    </source>
</evidence>
<dbReference type="KEGG" id="fuv:JR347_14140"/>
<evidence type="ECO:0000313" key="7">
    <source>
        <dbReference type="EMBL" id="QSE96726.1"/>
    </source>
</evidence>
<feature type="domain" description="Novel STAND NTPase 1" evidence="6">
    <location>
        <begin position="29"/>
        <end position="442"/>
    </location>
</feature>
<dbReference type="SUPFAM" id="SSF52540">
    <property type="entry name" value="P-loop containing nucleoside triphosphate hydrolases"/>
    <property type="match status" value="1"/>
</dbReference>
<evidence type="ECO:0000256" key="4">
    <source>
        <dbReference type="SAM" id="Coils"/>
    </source>
</evidence>
<dbReference type="EMBL" id="CP070608">
    <property type="protein sequence ID" value="QSE96726.1"/>
    <property type="molecule type" value="Genomic_DNA"/>
</dbReference>
<dbReference type="PROSITE" id="PS50294">
    <property type="entry name" value="WD_REPEATS_REGION"/>
    <property type="match status" value="2"/>
</dbReference>
<dbReference type="InterPro" id="IPR015943">
    <property type="entry name" value="WD40/YVTN_repeat-like_dom_sf"/>
</dbReference>
<name>A0A975A001_9BACT</name>
<evidence type="ECO:0000259" key="6">
    <source>
        <dbReference type="Pfam" id="PF20703"/>
    </source>
</evidence>
<dbReference type="CDD" id="cd00267">
    <property type="entry name" value="ABC_ATPase"/>
    <property type="match status" value="1"/>
</dbReference>
<dbReference type="PANTHER" id="PTHR22847">
    <property type="entry name" value="WD40 REPEAT PROTEIN"/>
    <property type="match status" value="1"/>
</dbReference>
<dbReference type="Gene3D" id="3.40.50.300">
    <property type="entry name" value="P-loop containing nucleotide triphosphate hydrolases"/>
    <property type="match status" value="1"/>
</dbReference>
<evidence type="ECO:0000256" key="1">
    <source>
        <dbReference type="ARBA" id="ARBA00022574"/>
    </source>
</evidence>
<protein>
    <recommendedName>
        <fullName evidence="6">Novel STAND NTPase 1 domain-containing protein</fullName>
    </recommendedName>
</protein>
<dbReference type="InterPro" id="IPR049052">
    <property type="entry name" value="nSTAND1"/>
</dbReference>
<dbReference type="InterPro" id="IPR001680">
    <property type="entry name" value="WD40_rpt"/>
</dbReference>
<feature type="transmembrane region" description="Helical" evidence="5">
    <location>
        <begin position="512"/>
        <end position="532"/>
    </location>
</feature>
<dbReference type="InterPro" id="IPR027417">
    <property type="entry name" value="P-loop_NTPase"/>
</dbReference>